<protein>
    <submittedName>
        <fullName evidence="2">Uncharacterized protein</fullName>
    </submittedName>
</protein>
<sequence length="87" mass="9642">MFFSSNFLVFLLFIIVANARPNNYYLTNNETSSNDLLSDLSADSSNPSVSQISDDKVELLDRGGKPVDLILLDNSLNVEIDLHNCFG</sequence>
<dbReference type="WBParaSite" id="ES5_v2.g20428.t1">
    <property type="protein sequence ID" value="ES5_v2.g20428.t1"/>
    <property type="gene ID" value="ES5_v2.g20428"/>
</dbReference>
<dbReference type="Proteomes" id="UP000887579">
    <property type="component" value="Unplaced"/>
</dbReference>
<evidence type="ECO:0000313" key="1">
    <source>
        <dbReference type="Proteomes" id="UP000887579"/>
    </source>
</evidence>
<reference evidence="2" key="1">
    <citation type="submission" date="2022-11" db="UniProtKB">
        <authorList>
            <consortium name="WormBaseParasite"/>
        </authorList>
    </citation>
    <scope>IDENTIFICATION</scope>
</reference>
<proteinExistence type="predicted"/>
<name>A0AC34FSS5_9BILA</name>
<evidence type="ECO:0000313" key="2">
    <source>
        <dbReference type="WBParaSite" id="ES5_v2.g20428.t1"/>
    </source>
</evidence>
<organism evidence="1 2">
    <name type="scientific">Panagrolaimus sp. ES5</name>
    <dbReference type="NCBI Taxonomy" id="591445"/>
    <lineage>
        <taxon>Eukaryota</taxon>
        <taxon>Metazoa</taxon>
        <taxon>Ecdysozoa</taxon>
        <taxon>Nematoda</taxon>
        <taxon>Chromadorea</taxon>
        <taxon>Rhabditida</taxon>
        <taxon>Tylenchina</taxon>
        <taxon>Panagrolaimomorpha</taxon>
        <taxon>Panagrolaimoidea</taxon>
        <taxon>Panagrolaimidae</taxon>
        <taxon>Panagrolaimus</taxon>
    </lineage>
</organism>
<accession>A0AC34FSS5</accession>